<dbReference type="PANTHER" id="PTHR47784">
    <property type="entry name" value="STEROL UPTAKE CONTROL PROTEIN 2"/>
    <property type="match status" value="1"/>
</dbReference>
<evidence type="ECO:0000313" key="2">
    <source>
        <dbReference type="EMBL" id="CAH2354406.1"/>
    </source>
</evidence>
<evidence type="ECO:0000313" key="3">
    <source>
        <dbReference type="Proteomes" id="UP000837801"/>
    </source>
</evidence>
<dbReference type="GO" id="GO:0008270">
    <property type="term" value="F:zinc ion binding"/>
    <property type="evidence" value="ECO:0007669"/>
    <property type="project" value="InterPro"/>
</dbReference>
<name>A0A9P0VZ22_9ASCO</name>
<organism evidence="2 3">
    <name type="scientific">[Candida] railenensis</name>
    <dbReference type="NCBI Taxonomy" id="45579"/>
    <lineage>
        <taxon>Eukaryota</taxon>
        <taxon>Fungi</taxon>
        <taxon>Dikarya</taxon>
        <taxon>Ascomycota</taxon>
        <taxon>Saccharomycotina</taxon>
        <taxon>Pichiomycetes</taxon>
        <taxon>Debaryomycetaceae</taxon>
        <taxon>Kurtzmaniella</taxon>
    </lineage>
</organism>
<dbReference type="InterPro" id="IPR053157">
    <property type="entry name" value="Sterol_Uptake_Regulator"/>
</dbReference>
<comment type="caution">
    <text evidence="2">The sequence shown here is derived from an EMBL/GenBank/DDBJ whole genome shotgun (WGS) entry which is preliminary data.</text>
</comment>
<sequence>MNVIPMKAVRKRRHPNLRKTKCMSCRKLKIKCDEATPKCEYCSHTDKECIYPTEKQLDVILSASVNAPSLTSNSRRLNASTSHMNISKFELRLLYYFNQVCLTDQAVENPGMERVWKIEVPMLWQQSDLVRHSVFSLSALILSSLCNLEAVYKEDYSFGDSNNFDNWTTGFYKGSKTKVSDTNSTSIEDRWSSKVPLFPSKDKNSKQLVNDKHDVDNEDVDKFKELLFEKSNEYFVKSLRRTYAVMENVQRQDMVVKSQHQAAEIVMSGILLFSFLTVQPYGLVPIISDDPKITDLVSMVKGIKVSMTKSFPLLYYSSFGEILKSSERVSLPILTEDDVYPICENLERNMQEYFEINPEITDEEKKHLEGALYLLKVVIYRAIESSKQCSILRYLFVVEDWILEEAKQSRNLLCLKILFIYACLCLMGKVRISLERSIFSDYLHWYKNFNIEHFGAWRYPDDEAFYDLIIEKGLVVDGVNFAVLKTFDPLTYNIENHNTLESY</sequence>
<dbReference type="PANTHER" id="PTHR47784:SF5">
    <property type="entry name" value="STEROL UPTAKE CONTROL PROTEIN 2"/>
    <property type="match status" value="1"/>
</dbReference>
<keyword evidence="3" id="KW-1185">Reference proteome</keyword>
<dbReference type="InterPro" id="IPR001138">
    <property type="entry name" value="Zn2Cys6_DnaBD"/>
</dbReference>
<feature type="domain" description="Zn(2)-C6 fungal-type" evidence="1">
    <location>
        <begin position="21"/>
        <end position="51"/>
    </location>
</feature>
<proteinExistence type="predicted"/>
<dbReference type="PROSITE" id="PS50048">
    <property type="entry name" value="ZN2_CY6_FUNGAL_2"/>
    <property type="match status" value="1"/>
</dbReference>
<dbReference type="InterPro" id="IPR036864">
    <property type="entry name" value="Zn2-C6_fun-type_DNA-bd_sf"/>
</dbReference>
<evidence type="ECO:0000259" key="1">
    <source>
        <dbReference type="PROSITE" id="PS50048"/>
    </source>
</evidence>
<dbReference type="Gene3D" id="4.10.240.10">
    <property type="entry name" value="Zn(2)-C6 fungal-type DNA-binding domain"/>
    <property type="match status" value="1"/>
</dbReference>
<dbReference type="AlphaFoldDB" id="A0A9P0VZ22"/>
<dbReference type="CDD" id="cd00067">
    <property type="entry name" value="GAL4"/>
    <property type="match status" value="1"/>
</dbReference>
<dbReference type="SUPFAM" id="SSF57701">
    <property type="entry name" value="Zn2/Cys6 DNA-binding domain"/>
    <property type="match status" value="1"/>
</dbReference>
<protein>
    <recommendedName>
        <fullName evidence="1">Zn(2)-C6 fungal-type domain-containing protein</fullName>
    </recommendedName>
</protein>
<dbReference type="GO" id="GO:0001228">
    <property type="term" value="F:DNA-binding transcription activator activity, RNA polymerase II-specific"/>
    <property type="evidence" value="ECO:0007669"/>
    <property type="project" value="TreeGrafter"/>
</dbReference>
<gene>
    <name evidence="2" type="ORF">CLIB1423_16S01970</name>
</gene>
<dbReference type="Pfam" id="PF00172">
    <property type="entry name" value="Zn_clus"/>
    <property type="match status" value="1"/>
</dbReference>
<reference evidence="2" key="1">
    <citation type="submission" date="2022-03" db="EMBL/GenBank/DDBJ databases">
        <authorList>
            <person name="Legras J.-L."/>
            <person name="Devillers H."/>
            <person name="Grondin C."/>
        </authorList>
    </citation>
    <scope>NUCLEOTIDE SEQUENCE</scope>
    <source>
        <strain evidence="2">CLIB 1423</strain>
    </source>
</reference>
<dbReference type="EMBL" id="CAKXYY010000016">
    <property type="protein sequence ID" value="CAH2354406.1"/>
    <property type="molecule type" value="Genomic_DNA"/>
</dbReference>
<accession>A0A9P0VZ22</accession>
<dbReference type="Proteomes" id="UP000837801">
    <property type="component" value="Unassembled WGS sequence"/>
</dbReference>
<dbReference type="OrthoDB" id="4023759at2759"/>